<evidence type="ECO:0000313" key="2">
    <source>
        <dbReference type="Proteomes" id="UP000695022"/>
    </source>
</evidence>
<dbReference type="Proteomes" id="UP000695022">
    <property type="component" value="Unplaced"/>
</dbReference>
<keyword evidence="1" id="KW-0472">Membrane</keyword>
<organism evidence="2 3">
    <name type="scientific">Priapulus caudatus</name>
    <name type="common">Priapulid worm</name>
    <dbReference type="NCBI Taxonomy" id="37621"/>
    <lineage>
        <taxon>Eukaryota</taxon>
        <taxon>Metazoa</taxon>
        <taxon>Ecdysozoa</taxon>
        <taxon>Scalidophora</taxon>
        <taxon>Priapulida</taxon>
        <taxon>Priapulimorpha</taxon>
        <taxon>Priapulimorphida</taxon>
        <taxon>Priapulidae</taxon>
        <taxon>Priapulus</taxon>
    </lineage>
</organism>
<feature type="transmembrane region" description="Helical" evidence="1">
    <location>
        <begin position="222"/>
        <end position="248"/>
    </location>
</feature>
<evidence type="ECO:0000256" key="1">
    <source>
        <dbReference type="SAM" id="Phobius"/>
    </source>
</evidence>
<accession>A0ABM1F0D3</accession>
<proteinExistence type="predicted"/>
<sequence length="274" mass="31038">MNIRMMVQKRLFGKDHPGAHYCAAIWRYMREMAVSMKKDALLISMYDKHKVKVGEPGFPVAAAERGKQVLVGPEEIAAVGDHDFTCISLIDIPETMEGSFYRGQVHIGVKDAVFQASSPLRHATELKNILDNEDMEKHILFLYTDGGPDHRLTYLSVQLSLIAIFLEMDLDVLIAARTAPNHSWANPVERIMSIVNIGLQCVGVMRQKGSEESEKKIGEYTFFYFFFSLHVVWQLKIICFVTVCYVASLCNISQIGELFTVQTRHSHSSHLLNE</sequence>
<evidence type="ECO:0000313" key="3">
    <source>
        <dbReference type="RefSeq" id="XP_014677904.1"/>
    </source>
</evidence>
<protein>
    <submittedName>
        <fullName evidence="3">Uncharacterized protein LOC106817733</fullName>
    </submittedName>
</protein>
<name>A0ABM1F0D3_PRICU</name>
<keyword evidence="1" id="KW-1133">Transmembrane helix</keyword>
<dbReference type="GeneID" id="106817733"/>
<keyword evidence="1" id="KW-0812">Transmembrane</keyword>
<keyword evidence="2" id="KW-1185">Reference proteome</keyword>
<dbReference type="RefSeq" id="XP_014677904.1">
    <property type="nucleotide sequence ID" value="XM_014822418.1"/>
</dbReference>
<reference evidence="3" key="1">
    <citation type="submission" date="2025-08" db="UniProtKB">
        <authorList>
            <consortium name="RefSeq"/>
        </authorList>
    </citation>
    <scope>IDENTIFICATION</scope>
</reference>
<gene>
    <name evidence="3" type="primary">LOC106817733</name>
</gene>